<keyword evidence="24" id="KW-1185">Reference proteome</keyword>
<dbReference type="InterPro" id="IPR003594">
    <property type="entry name" value="HATPase_dom"/>
</dbReference>
<dbReference type="CDD" id="cd16917">
    <property type="entry name" value="HATPase_UhpB-NarQ-NarX-like"/>
    <property type="match status" value="1"/>
</dbReference>
<evidence type="ECO:0000256" key="6">
    <source>
        <dbReference type="ARBA" id="ARBA00022485"/>
    </source>
</evidence>
<dbReference type="Pfam" id="PF02518">
    <property type="entry name" value="HATPase_c"/>
    <property type="match status" value="1"/>
</dbReference>
<dbReference type="InterPro" id="IPR019734">
    <property type="entry name" value="TPR_rpt"/>
</dbReference>
<evidence type="ECO:0000256" key="19">
    <source>
        <dbReference type="PROSITE-ProRule" id="PRU00339"/>
    </source>
</evidence>
<reference evidence="23 24" key="1">
    <citation type="submission" date="2020-04" db="EMBL/GenBank/DDBJ databases">
        <authorList>
            <person name="Yoon J."/>
        </authorList>
    </citation>
    <scope>NUCLEOTIDE SEQUENCE [LARGE SCALE GENOMIC DNA]</scope>
    <source>
        <strain evidence="23 24">DJ-13</strain>
    </source>
</reference>
<dbReference type="Proteomes" id="UP000718451">
    <property type="component" value="Unassembled WGS sequence"/>
</dbReference>
<evidence type="ECO:0000256" key="14">
    <source>
        <dbReference type="ARBA" id="ARBA00023004"/>
    </source>
</evidence>
<keyword evidence="14" id="KW-0408">Iron</keyword>
<keyword evidence="21" id="KW-0812">Transmembrane</keyword>
<keyword evidence="12" id="KW-0418">Kinase</keyword>
<dbReference type="InterPro" id="IPR011712">
    <property type="entry name" value="Sig_transdc_His_kin_sub3_dim/P"/>
</dbReference>
<sequence length="648" mass="74204">MITRQLLFVVLLISMVDIANSQQREIDSVKQLLNKGLPGKEEVDALLSVSEWYQTINLDSFLFYSKKTTKASRLNENAFLAKAYNNYGLALYYNSNLDSAEYYFKESLSIFQTNPDSISMASIYSNLALIYGNSTNMEKEIEYNLLAINYVENNYNEVSRLYFNLAYSYLNAGLRDEALNYLNKAYSTSKKSNNTMVLGAAMVNLAEFYLKEEEFSKAKKYLKEADSLCQATNNIQSCYLVNVLWGYFNSEQKEFNKARKDFEMANQLAKEINNNYFLIESYGLLGRNELLQKNYYRANKNFKSFDSLYKKNPIPSLGVEFLKDWSRTEAALQNFNRSYELLNSYHALKDSFYMKEKREVLVNAEKKYEAEKKEREIAEQEVTIKEQELTLAKKQRQLALWGGLGGVLAILLTVSFWLNKERQKRKEQEITNLKNQQEIIRLESLVSGEEKERVRLAQDLHDGINGDLSVIKFKVDSLNRKKLNKSESETVENTLGMLDNAIDQVRRISHNLAPPSLQNFNLNEAITQHLGKIQLANKVTIDFQTFGEQPSFSVEQETAIYRIVQELLNNIVKHAEATETLVQLNHTADFTELVIEDNGKGFDTKISKSGIGLQNIASRVAFLKGDLKIESSGEGSTFTITLPKSSFA</sequence>
<evidence type="ECO:0000256" key="12">
    <source>
        <dbReference type="ARBA" id="ARBA00022777"/>
    </source>
</evidence>
<evidence type="ECO:0000256" key="15">
    <source>
        <dbReference type="ARBA" id="ARBA00023012"/>
    </source>
</evidence>
<dbReference type="SUPFAM" id="SSF81901">
    <property type="entry name" value="HCP-like"/>
    <property type="match status" value="1"/>
</dbReference>
<dbReference type="Gene3D" id="1.20.5.1930">
    <property type="match status" value="1"/>
</dbReference>
<evidence type="ECO:0000256" key="16">
    <source>
        <dbReference type="ARBA" id="ARBA00023014"/>
    </source>
</evidence>
<keyword evidence="21" id="KW-1133">Transmembrane helix</keyword>
<dbReference type="SUPFAM" id="SSF48452">
    <property type="entry name" value="TPR-like"/>
    <property type="match status" value="1"/>
</dbReference>
<evidence type="ECO:0000256" key="4">
    <source>
        <dbReference type="ARBA" id="ARBA00012438"/>
    </source>
</evidence>
<evidence type="ECO:0000256" key="20">
    <source>
        <dbReference type="SAM" id="Coils"/>
    </source>
</evidence>
<keyword evidence="11" id="KW-0547">Nucleotide-binding</keyword>
<dbReference type="SUPFAM" id="SSF55874">
    <property type="entry name" value="ATPase domain of HSP90 chaperone/DNA topoisomerase II/histidine kinase"/>
    <property type="match status" value="1"/>
</dbReference>
<evidence type="ECO:0000256" key="11">
    <source>
        <dbReference type="ARBA" id="ARBA00022741"/>
    </source>
</evidence>
<keyword evidence="20" id="KW-0175">Coiled coil</keyword>
<comment type="caution">
    <text evidence="23">The sequence shown here is derived from an EMBL/GenBank/DDBJ whole genome shotgun (WGS) entry which is preliminary data.</text>
</comment>
<keyword evidence="15" id="KW-0902">Two-component regulatory system</keyword>
<protein>
    <recommendedName>
        <fullName evidence="5">Oxygen sensor histidine kinase NreB</fullName>
        <ecNumber evidence="4">2.7.13.3</ecNumber>
    </recommendedName>
    <alternativeName>
        <fullName evidence="18">Nitrogen regulation protein B</fullName>
    </alternativeName>
</protein>
<evidence type="ECO:0000256" key="2">
    <source>
        <dbReference type="ARBA" id="ARBA00001966"/>
    </source>
</evidence>
<evidence type="ECO:0000256" key="8">
    <source>
        <dbReference type="ARBA" id="ARBA00022553"/>
    </source>
</evidence>
<keyword evidence="7" id="KW-0963">Cytoplasm</keyword>
<evidence type="ECO:0000259" key="22">
    <source>
        <dbReference type="PROSITE" id="PS50109"/>
    </source>
</evidence>
<proteinExistence type="predicted"/>
<keyword evidence="16" id="KW-0411">Iron-sulfur</keyword>
<dbReference type="PANTHER" id="PTHR24421:SF10">
    <property type="entry name" value="NITRATE_NITRITE SENSOR PROTEIN NARQ"/>
    <property type="match status" value="1"/>
</dbReference>
<evidence type="ECO:0000256" key="17">
    <source>
        <dbReference type="ARBA" id="ARBA00024827"/>
    </source>
</evidence>
<dbReference type="SMART" id="SM00028">
    <property type="entry name" value="TPR"/>
    <property type="match status" value="4"/>
</dbReference>
<evidence type="ECO:0000256" key="7">
    <source>
        <dbReference type="ARBA" id="ARBA00022490"/>
    </source>
</evidence>
<comment type="function">
    <text evidence="17">Member of the two-component regulatory system NreB/NreC involved in the control of dissimilatory nitrate/nitrite reduction in response to oxygen. NreB functions as a direct oxygen sensor histidine kinase which is autophosphorylated, in the absence of oxygen, probably at the conserved histidine residue, and transfers its phosphate group probably to a conserved aspartate residue of NreC. NreB/NreC activates the expression of the nitrate (narGHJI) and nitrite (nir) reductase operons, as well as the putative nitrate transporter gene narT.</text>
</comment>
<comment type="catalytic activity">
    <reaction evidence="1">
        <text>ATP + protein L-histidine = ADP + protein N-phospho-L-histidine.</text>
        <dbReference type="EC" id="2.7.13.3"/>
    </reaction>
</comment>
<feature type="transmembrane region" description="Helical" evidence="21">
    <location>
        <begin position="398"/>
        <end position="418"/>
    </location>
</feature>
<dbReference type="PANTHER" id="PTHR24421">
    <property type="entry name" value="NITRATE/NITRITE SENSOR PROTEIN NARX-RELATED"/>
    <property type="match status" value="1"/>
</dbReference>
<evidence type="ECO:0000256" key="9">
    <source>
        <dbReference type="ARBA" id="ARBA00022679"/>
    </source>
</evidence>
<feature type="domain" description="Histidine kinase" evidence="22">
    <location>
        <begin position="459"/>
        <end position="646"/>
    </location>
</feature>
<accession>A0ABX1GUI4</accession>
<keyword evidence="6" id="KW-0004">4Fe-4S</keyword>
<dbReference type="EC" id="2.7.13.3" evidence="4"/>
<dbReference type="Gene3D" id="3.30.565.10">
    <property type="entry name" value="Histidine kinase-like ATPase, C-terminal domain"/>
    <property type="match status" value="1"/>
</dbReference>
<evidence type="ECO:0000256" key="3">
    <source>
        <dbReference type="ARBA" id="ARBA00004496"/>
    </source>
</evidence>
<keyword evidence="19" id="KW-0802">TPR repeat</keyword>
<dbReference type="InterPro" id="IPR050482">
    <property type="entry name" value="Sensor_HK_TwoCompSys"/>
</dbReference>
<comment type="cofactor">
    <cofactor evidence="2">
        <name>[4Fe-4S] cluster</name>
        <dbReference type="ChEBI" id="CHEBI:49883"/>
    </cofactor>
</comment>
<evidence type="ECO:0000256" key="5">
    <source>
        <dbReference type="ARBA" id="ARBA00017322"/>
    </source>
</evidence>
<name>A0ABX1GUI4_9FLAO</name>
<dbReference type="InterPro" id="IPR036890">
    <property type="entry name" value="HATPase_C_sf"/>
</dbReference>
<dbReference type="PRINTS" id="PR00344">
    <property type="entry name" value="BCTRLSENSOR"/>
</dbReference>
<dbReference type="InterPro" id="IPR005467">
    <property type="entry name" value="His_kinase_dom"/>
</dbReference>
<keyword evidence="9" id="KW-0808">Transferase</keyword>
<evidence type="ECO:0000256" key="10">
    <source>
        <dbReference type="ARBA" id="ARBA00022723"/>
    </source>
</evidence>
<feature type="coiled-coil region" evidence="20">
    <location>
        <begin position="354"/>
        <end position="397"/>
    </location>
</feature>
<dbReference type="EMBL" id="JAAWWL010000002">
    <property type="protein sequence ID" value="NKI32691.1"/>
    <property type="molecule type" value="Genomic_DNA"/>
</dbReference>
<dbReference type="InterPro" id="IPR011990">
    <property type="entry name" value="TPR-like_helical_dom_sf"/>
</dbReference>
<evidence type="ECO:0000313" key="24">
    <source>
        <dbReference type="Proteomes" id="UP000718451"/>
    </source>
</evidence>
<keyword evidence="8" id="KW-0597">Phosphoprotein</keyword>
<dbReference type="SMART" id="SM00387">
    <property type="entry name" value="HATPase_c"/>
    <property type="match status" value="1"/>
</dbReference>
<evidence type="ECO:0000313" key="23">
    <source>
        <dbReference type="EMBL" id="NKI32691.1"/>
    </source>
</evidence>
<dbReference type="PROSITE" id="PS50109">
    <property type="entry name" value="HIS_KIN"/>
    <property type="match status" value="1"/>
</dbReference>
<dbReference type="Pfam" id="PF13181">
    <property type="entry name" value="TPR_8"/>
    <property type="match status" value="2"/>
</dbReference>
<comment type="subcellular location">
    <subcellularLocation>
        <location evidence="3">Cytoplasm</location>
    </subcellularLocation>
</comment>
<keyword evidence="10" id="KW-0479">Metal-binding</keyword>
<evidence type="ECO:0000256" key="18">
    <source>
        <dbReference type="ARBA" id="ARBA00030800"/>
    </source>
</evidence>
<dbReference type="RefSeq" id="WP_168552873.1">
    <property type="nucleotide sequence ID" value="NZ_JAAWWL010000002.1"/>
</dbReference>
<keyword evidence="21" id="KW-0472">Membrane</keyword>
<keyword evidence="13" id="KW-0067">ATP-binding</keyword>
<evidence type="ECO:0000256" key="13">
    <source>
        <dbReference type="ARBA" id="ARBA00022840"/>
    </source>
</evidence>
<evidence type="ECO:0000256" key="21">
    <source>
        <dbReference type="SAM" id="Phobius"/>
    </source>
</evidence>
<dbReference type="Pfam" id="PF07730">
    <property type="entry name" value="HisKA_3"/>
    <property type="match status" value="1"/>
</dbReference>
<dbReference type="Gene3D" id="1.25.40.10">
    <property type="entry name" value="Tetratricopeptide repeat domain"/>
    <property type="match status" value="2"/>
</dbReference>
<evidence type="ECO:0000256" key="1">
    <source>
        <dbReference type="ARBA" id="ARBA00000085"/>
    </source>
</evidence>
<feature type="repeat" description="TPR" evidence="19">
    <location>
        <begin position="159"/>
        <end position="192"/>
    </location>
</feature>
<dbReference type="PROSITE" id="PS50005">
    <property type="entry name" value="TPR"/>
    <property type="match status" value="2"/>
</dbReference>
<gene>
    <name evidence="23" type="ORF">HCU67_12110</name>
</gene>
<organism evidence="23 24">
    <name type="scientific">Croceivirga thetidis</name>
    <dbReference type="NCBI Taxonomy" id="2721623"/>
    <lineage>
        <taxon>Bacteria</taxon>
        <taxon>Pseudomonadati</taxon>
        <taxon>Bacteroidota</taxon>
        <taxon>Flavobacteriia</taxon>
        <taxon>Flavobacteriales</taxon>
        <taxon>Flavobacteriaceae</taxon>
        <taxon>Croceivirga</taxon>
    </lineage>
</organism>
<dbReference type="InterPro" id="IPR004358">
    <property type="entry name" value="Sig_transdc_His_kin-like_C"/>
</dbReference>
<feature type="repeat" description="TPR" evidence="19">
    <location>
        <begin position="81"/>
        <end position="114"/>
    </location>
</feature>